<sequence>MKQAYNNALRASAHSDNSAIERTSQLFQSQDNYIELIPSVSAGDVEAAAKKLIRKLSVARYGNINEVPYVDTLCINREFD</sequence>
<name>A0AAE9JTI5_CAEBR</name>
<evidence type="ECO:0000313" key="2">
    <source>
        <dbReference type="Proteomes" id="UP000829354"/>
    </source>
</evidence>
<keyword evidence="2" id="KW-1185">Reference proteome</keyword>
<dbReference type="Proteomes" id="UP000829354">
    <property type="component" value="Chromosome X"/>
</dbReference>
<protein>
    <submittedName>
        <fullName evidence="1">Uncharacterized protein</fullName>
    </submittedName>
</protein>
<gene>
    <name evidence="1" type="ORF">L5515_019166</name>
</gene>
<reference evidence="1 2" key="1">
    <citation type="submission" date="2022-04" db="EMBL/GenBank/DDBJ databases">
        <title>Chromosome-level reference genomes for two strains of Caenorhabditis briggsae: an improved platform for comparative genomics.</title>
        <authorList>
            <person name="Stevens L."/>
            <person name="Andersen E."/>
        </authorList>
    </citation>
    <scope>NUCLEOTIDE SEQUENCE [LARGE SCALE GENOMIC DNA]</scope>
    <source>
        <strain evidence="1">VX34</strain>
        <tissue evidence="1">Whole-organism</tissue>
    </source>
</reference>
<accession>A0AAE9JTI5</accession>
<dbReference type="Gene3D" id="3.30.830.10">
    <property type="entry name" value="Metalloenzyme, LuxS/M16 peptidase-like"/>
    <property type="match status" value="1"/>
</dbReference>
<evidence type="ECO:0000313" key="1">
    <source>
        <dbReference type="EMBL" id="UMM43824.1"/>
    </source>
</evidence>
<dbReference type="AlphaFoldDB" id="A0AAE9JTI5"/>
<dbReference type="EMBL" id="CP092625">
    <property type="protein sequence ID" value="UMM43824.1"/>
    <property type="molecule type" value="Genomic_DNA"/>
</dbReference>
<organism evidence="1 2">
    <name type="scientific">Caenorhabditis briggsae</name>
    <dbReference type="NCBI Taxonomy" id="6238"/>
    <lineage>
        <taxon>Eukaryota</taxon>
        <taxon>Metazoa</taxon>
        <taxon>Ecdysozoa</taxon>
        <taxon>Nematoda</taxon>
        <taxon>Chromadorea</taxon>
        <taxon>Rhabditida</taxon>
        <taxon>Rhabditina</taxon>
        <taxon>Rhabditomorpha</taxon>
        <taxon>Rhabditoidea</taxon>
        <taxon>Rhabditidae</taxon>
        <taxon>Peloderinae</taxon>
        <taxon>Caenorhabditis</taxon>
    </lineage>
</organism>
<proteinExistence type="predicted"/>